<keyword evidence="4" id="KW-0393">Immunoglobulin domain</keyword>
<evidence type="ECO:0000313" key="8">
    <source>
        <dbReference type="Ensembl" id="ENSCPBP00000031933.1"/>
    </source>
</evidence>
<dbReference type="InterPro" id="IPR051287">
    <property type="entry name" value="TCR_variable_region"/>
</dbReference>
<keyword evidence="9" id="KW-1185">Reference proteome</keyword>
<proteinExistence type="predicted"/>
<keyword evidence="3" id="KW-0675">Receptor</keyword>
<sequence>MVLLQVLYCVLAGAGLGDSVEPSKPAVSGGEGDAVTLTCSYNTDYSGGIYLYWYRHYPNRAPQYILWRGAKSYSKLNDTRFSSQADDSSTVLNFTALELADTAVYLCALSVTHPAAFDFQRLMLLADLWRGLLPLCKTTYFEMTRGPPFICSSSAQESSTYLKSYSHLSLSENIKGMSLNQEIS</sequence>
<protein>
    <recommendedName>
        <fullName evidence="7">Ig-like domain-containing protein</fullName>
    </recommendedName>
</protein>
<feature type="signal peptide" evidence="6">
    <location>
        <begin position="1"/>
        <end position="17"/>
    </location>
</feature>
<dbReference type="InterPro" id="IPR007110">
    <property type="entry name" value="Ig-like_dom"/>
</dbReference>
<reference evidence="8" key="1">
    <citation type="submission" date="2025-08" db="UniProtKB">
        <authorList>
            <consortium name="Ensembl"/>
        </authorList>
    </citation>
    <scope>IDENTIFICATION</scope>
</reference>
<dbReference type="Ensembl" id="ENSCPBT00000037576.1">
    <property type="protein sequence ID" value="ENSCPBP00000031933.1"/>
    <property type="gene ID" value="ENSCPBG00000022429.1"/>
</dbReference>
<reference evidence="8" key="2">
    <citation type="submission" date="2025-09" db="UniProtKB">
        <authorList>
            <consortium name="Ensembl"/>
        </authorList>
    </citation>
    <scope>IDENTIFICATION</scope>
</reference>
<dbReference type="PANTHER" id="PTHR19367:SF18">
    <property type="entry name" value="T CELL RECEPTOR ALPHA VARIABLE 16"/>
    <property type="match status" value="1"/>
</dbReference>
<evidence type="ECO:0000256" key="3">
    <source>
        <dbReference type="ARBA" id="ARBA00023170"/>
    </source>
</evidence>
<dbReference type="SMART" id="SM00409">
    <property type="entry name" value="IG"/>
    <property type="match status" value="1"/>
</dbReference>
<dbReference type="GO" id="GO:0042101">
    <property type="term" value="C:T cell receptor complex"/>
    <property type="evidence" value="ECO:0007669"/>
    <property type="project" value="UniProtKB-KW"/>
</dbReference>
<dbReference type="Proteomes" id="UP000694380">
    <property type="component" value="Unplaced"/>
</dbReference>
<feature type="domain" description="Ig-like" evidence="7">
    <location>
        <begin position="22"/>
        <end position="118"/>
    </location>
</feature>
<dbReference type="Gene3D" id="2.60.40.10">
    <property type="entry name" value="Immunoglobulins"/>
    <property type="match status" value="1"/>
</dbReference>
<dbReference type="InterPro" id="IPR036179">
    <property type="entry name" value="Ig-like_dom_sf"/>
</dbReference>
<dbReference type="PANTHER" id="PTHR19367">
    <property type="entry name" value="T-CELL RECEPTOR ALPHA CHAIN V REGION"/>
    <property type="match status" value="1"/>
</dbReference>
<evidence type="ECO:0000256" key="4">
    <source>
        <dbReference type="ARBA" id="ARBA00023319"/>
    </source>
</evidence>
<dbReference type="InterPro" id="IPR003599">
    <property type="entry name" value="Ig_sub"/>
</dbReference>
<dbReference type="InterPro" id="IPR013783">
    <property type="entry name" value="Ig-like_fold"/>
</dbReference>
<evidence type="ECO:0000256" key="5">
    <source>
        <dbReference type="ARBA" id="ARBA00043266"/>
    </source>
</evidence>
<evidence type="ECO:0000259" key="7">
    <source>
        <dbReference type="PROSITE" id="PS50835"/>
    </source>
</evidence>
<dbReference type="SMART" id="SM00406">
    <property type="entry name" value="IGv"/>
    <property type="match status" value="1"/>
</dbReference>
<evidence type="ECO:0000256" key="1">
    <source>
        <dbReference type="ARBA" id="ARBA00022729"/>
    </source>
</evidence>
<organism evidence="8 9">
    <name type="scientific">Chrysemys picta bellii</name>
    <name type="common">Western painted turtle</name>
    <name type="synonym">Emys bellii</name>
    <dbReference type="NCBI Taxonomy" id="8478"/>
    <lineage>
        <taxon>Eukaryota</taxon>
        <taxon>Metazoa</taxon>
        <taxon>Chordata</taxon>
        <taxon>Craniata</taxon>
        <taxon>Vertebrata</taxon>
        <taxon>Euteleostomi</taxon>
        <taxon>Archelosauria</taxon>
        <taxon>Testudinata</taxon>
        <taxon>Testudines</taxon>
        <taxon>Cryptodira</taxon>
        <taxon>Durocryptodira</taxon>
        <taxon>Testudinoidea</taxon>
        <taxon>Emydidae</taxon>
        <taxon>Chrysemys</taxon>
    </lineage>
</organism>
<dbReference type="SUPFAM" id="SSF48726">
    <property type="entry name" value="Immunoglobulin"/>
    <property type="match status" value="1"/>
</dbReference>
<evidence type="ECO:0000256" key="2">
    <source>
        <dbReference type="ARBA" id="ARBA00023130"/>
    </source>
</evidence>
<accession>A0A8C3ICK8</accession>
<dbReference type="AlphaFoldDB" id="A0A8C3ICK8"/>
<evidence type="ECO:0000313" key="9">
    <source>
        <dbReference type="Proteomes" id="UP000694380"/>
    </source>
</evidence>
<dbReference type="GeneTree" id="ENSGT00830000128446"/>
<dbReference type="Pfam" id="PF07686">
    <property type="entry name" value="V-set"/>
    <property type="match status" value="1"/>
</dbReference>
<keyword evidence="1 6" id="KW-0732">Signal</keyword>
<name>A0A8C3ICK8_CHRPI</name>
<keyword evidence="5" id="KW-0391">Immunity</keyword>
<dbReference type="InterPro" id="IPR013106">
    <property type="entry name" value="Ig_V-set"/>
</dbReference>
<feature type="chain" id="PRO_5034398328" description="Ig-like domain-containing protein" evidence="6">
    <location>
        <begin position="18"/>
        <end position="184"/>
    </location>
</feature>
<dbReference type="PROSITE" id="PS50835">
    <property type="entry name" value="IG_LIKE"/>
    <property type="match status" value="1"/>
</dbReference>
<keyword evidence="5" id="KW-1279">T cell receptor</keyword>
<evidence type="ECO:0000256" key="6">
    <source>
        <dbReference type="SAM" id="SignalP"/>
    </source>
</evidence>
<keyword evidence="2" id="KW-1064">Adaptive immunity</keyword>
<dbReference type="GO" id="GO:0002250">
    <property type="term" value="P:adaptive immune response"/>
    <property type="evidence" value="ECO:0007669"/>
    <property type="project" value="UniProtKB-KW"/>
</dbReference>